<dbReference type="EMBL" id="JALNTZ010000002">
    <property type="protein sequence ID" value="KAJ3661281.1"/>
    <property type="molecule type" value="Genomic_DNA"/>
</dbReference>
<comment type="caution">
    <text evidence="1">The sequence shown here is derived from an EMBL/GenBank/DDBJ whole genome shotgun (WGS) entry which is preliminary data.</text>
</comment>
<evidence type="ECO:0000313" key="2">
    <source>
        <dbReference type="EMBL" id="KAJ3661281.1"/>
    </source>
</evidence>
<dbReference type="AlphaFoldDB" id="A0AA38MK71"/>
<keyword evidence="3" id="KW-1185">Reference proteome</keyword>
<name>A0AA38MK71_9CUCU</name>
<organism evidence="1 3">
    <name type="scientific">Zophobas morio</name>
    <dbReference type="NCBI Taxonomy" id="2755281"/>
    <lineage>
        <taxon>Eukaryota</taxon>
        <taxon>Metazoa</taxon>
        <taxon>Ecdysozoa</taxon>
        <taxon>Arthropoda</taxon>
        <taxon>Hexapoda</taxon>
        <taxon>Insecta</taxon>
        <taxon>Pterygota</taxon>
        <taxon>Neoptera</taxon>
        <taxon>Endopterygota</taxon>
        <taxon>Coleoptera</taxon>
        <taxon>Polyphaga</taxon>
        <taxon>Cucujiformia</taxon>
        <taxon>Tenebrionidae</taxon>
        <taxon>Zophobas</taxon>
    </lineage>
</organism>
<sequence length="88" mass="10029">MKIFIFEGKLPVVHAVSTSMFSTAEMNEENCEIPGHILKKVQEANENVLPGTSRSIYEKEYKIFLSWKMEDSVNLISEIVMMAISKNC</sequence>
<gene>
    <name evidence="2" type="ORF">Zmor_005683</name>
    <name evidence="1" type="ORF">Zmor_010612</name>
</gene>
<evidence type="ECO:0000313" key="3">
    <source>
        <dbReference type="Proteomes" id="UP001168821"/>
    </source>
</evidence>
<proteinExistence type="predicted"/>
<accession>A0AA38MK71</accession>
<protein>
    <submittedName>
        <fullName evidence="1">Uncharacterized protein</fullName>
    </submittedName>
</protein>
<dbReference type="EMBL" id="JALNTZ010000003">
    <property type="protein sequence ID" value="KAJ3658898.1"/>
    <property type="molecule type" value="Genomic_DNA"/>
</dbReference>
<dbReference type="Proteomes" id="UP001168821">
    <property type="component" value="Unassembled WGS sequence"/>
</dbReference>
<reference evidence="1" key="1">
    <citation type="journal article" date="2023" name="G3 (Bethesda)">
        <title>Whole genome assemblies of Zophobas morio and Tenebrio molitor.</title>
        <authorList>
            <person name="Kaur S."/>
            <person name="Stinson S.A."/>
            <person name="diCenzo G.C."/>
        </authorList>
    </citation>
    <scope>NUCLEOTIDE SEQUENCE</scope>
    <source>
        <strain evidence="1">QUZm001</strain>
    </source>
</reference>
<evidence type="ECO:0000313" key="1">
    <source>
        <dbReference type="EMBL" id="KAJ3658898.1"/>
    </source>
</evidence>